<dbReference type="STRING" id="139723.A0A182LYW7"/>
<evidence type="ECO:0000256" key="3">
    <source>
        <dbReference type="ARBA" id="ARBA00022741"/>
    </source>
</evidence>
<evidence type="ECO:0000256" key="4">
    <source>
        <dbReference type="ARBA" id="ARBA00022777"/>
    </source>
</evidence>
<name>A0A182LYW7_9DIPT</name>
<dbReference type="Proteomes" id="UP000075883">
    <property type="component" value="Unassembled WGS sequence"/>
</dbReference>
<dbReference type="Gene3D" id="3.30.200.20">
    <property type="entry name" value="Phosphorylase Kinase, domain 1"/>
    <property type="match status" value="1"/>
</dbReference>
<dbReference type="GO" id="GO:0004674">
    <property type="term" value="F:protein serine/threonine kinase activity"/>
    <property type="evidence" value="ECO:0007669"/>
    <property type="project" value="UniProtKB-KW"/>
</dbReference>
<sequence>MHLWVTANVEPEGGSTPGGQRSITIKHVHVHRQCVSSLRTKTKRCSCMNVAHSGGGRGVAAVVFKATGRRFKSHLNHSPVVRGLWISNDVISNSPSKVTHRTTGDVMVLKMNQRRANRPNMLREVQLLNKLSHPNILSIEQRKANNPPGEESTGPRVHEVTVNAKALLHTEGVLVCAGMI</sequence>
<organism evidence="6 7">
    <name type="scientific">Anopheles culicifacies</name>
    <dbReference type="NCBI Taxonomy" id="139723"/>
    <lineage>
        <taxon>Eukaryota</taxon>
        <taxon>Metazoa</taxon>
        <taxon>Ecdysozoa</taxon>
        <taxon>Arthropoda</taxon>
        <taxon>Hexapoda</taxon>
        <taxon>Insecta</taxon>
        <taxon>Pterygota</taxon>
        <taxon>Neoptera</taxon>
        <taxon>Endopterygota</taxon>
        <taxon>Diptera</taxon>
        <taxon>Nematocera</taxon>
        <taxon>Culicoidea</taxon>
        <taxon>Culicidae</taxon>
        <taxon>Anophelinae</taxon>
        <taxon>Anopheles</taxon>
        <taxon>culicifacies species complex</taxon>
    </lineage>
</organism>
<dbReference type="GO" id="GO:0005634">
    <property type="term" value="C:nucleus"/>
    <property type="evidence" value="ECO:0007669"/>
    <property type="project" value="TreeGrafter"/>
</dbReference>
<proteinExistence type="predicted"/>
<dbReference type="VEuPathDB" id="VectorBase:ACUA005290"/>
<evidence type="ECO:0000256" key="1">
    <source>
        <dbReference type="ARBA" id="ARBA00022527"/>
    </source>
</evidence>
<dbReference type="EMBL" id="AXCM01004584">
    <property type="status" value="NOT_ANNOTATED_CDS"/>
    <property type="molecule type" value="Genomic_DNA"/>
</dbReference>
<keyword evidence="4" id="KW-0418">Kinase</keyword>
<dbReference type="PANTHER" id="PTHR46485">
    <property type="entry name" value="LIM DOMAIN KINASE 1"/>
    <property type="match status" value="1"/>
</dbReference>
<keyword evidence="1" id="KW-0723">Serine/threonine-protein kinase</keyword>
<dbReference type="GO" id="GO:0030036">
    <property type="term" value="P:actin cytoskeleton organization"/>
    <property type="evidence" value="ECO:0007669"/>
    <property type="project" value="TreeGrafter"/>
</dbReference>
<dbReference type="InterPro" id="IPR050940">
    <property type="entry name" value="Actin_reg-Ser/Thr_kinase"/>
</dbReference>
<evidence type="ECO:0000256" key="5">
    <source>
        <dbReference type="ARBA" id="ARBA00022840"/>
    </source>
</evidence>
<dbReference type="AlphaFoldDB" id="A0A182LYW7"/>
<reference evidence="7" key="1">
    <citation type="submission" date="2013-09" db="EMBL/GenBank/DDBJ databases">
        <title>The Genome Sequence of Anopheles culicifacies species A.</title>
        <authorList>
            <consortium name="The Broad Institute Genomics Platform"/>
            <person name="Neafsey D.E."/>
            <person name="Besansky N."/>
            <person name="Howell P."/>
            <person name="Walton C."/>
            <person name="Young S.K."/>
            <person name="Zeng Q."/>
            <person name="Gargeya S."/>
            <person name="Fitzgerald M."/>
            <person name="Haas B."/>
            <person name="Abouelleil A."/>
            <person name="Allen A.W."/>
            <person name="Alvarado L."/>
            <person name="Arachchi H.M."/>
            <person name="Berlin A.M."/>
            <person name="Chapman S.B."/>
            <person name="Gainer-Dewar J."/>
            <person name="Goldberg J."/>
            <person name="Griggs A."/>
            <person name="Gujja S."/>
            <person name="Hansen M."/>
            <person name="Howarth C."/>
            <person name="Imamovic A."/>
            <person name="Ireland A."/>
            <person name="Larimer J."/>
            <person name="McCowan C."/>
            <person name="Murphy C."/>
            <person name="Pearson M."/>
            <person name="Poon T.W."/>
            <person name="Priest M."/>
            <person name="Roberts A."/>
            <person name="Saif S."/>
            <person name="Shea T."/>
            <person name="Sisk P."/>
            <person name="Sykes S."/>
            <person name="Wortman J."/>
            <person name="Nusbaum C."/>
            <person name="Birren B."/>
        </authorList>
    </citation>
    <scope>NUCLEOTIDE SEQUENCE [LARGE SCALE GENOMIC DNA]</scope>
    <source>
        <strain evidence="7">A-37</strain>
    </source>
</reference>
<dbReference type="GO" id="GO:0005524">
    <property type="term" value="F:ATP binding"/>
    <property type="evidence" value="ECO:0007669"/>
    <property type="project" value="UniProtKB-KW"/>
</dbReference>
<dbReference type="PANTHER" id="PTHR46485:SF5">
    <property type="entry name" value="CENTER DIVIDER, ISOFORM A"/>
    <property type="match status" value="1"/>
</dbReference>
<keyword evidence="5" id="KW-0067">ATP-binding</keyword>
<evidence type="ECO:0000256" key="2">
    <source>
        <dbReference type="ARBA" id="ARBA00022679"/>
    </source>
</evidence>
<keyword evidence="2" id="KW-0808">Transferase</keyword>
<evidence type="ECO:0000313" key="7">
    <source>
        <dbReference type="Proteomes" id="UP000075883"/>
    </source>
</evidence>
<evidence type="ECO:0008006" key="8">
    <source>
        <dbReference type="Google" id="ProtNLM"/>
    </source>
</evidence>
<keyword evidence="7" id="KW-1185">Reference proteome</keyword>
<reference evidence="6" key="2">
    <citation type="submission" date="2020-05" db="UniProtKB">
        <authorList>
            <consortium name="EnsemblMetazoa"/>
        </authorList>
    </citation>
    <scope>IDENTIFICATION</scope>
    <source>
        <strain evidence="6">A-37</strain>
    </source>
</reference>
<dbReference type="GO" id="GO:0005737">
    <property type="term" value="C:cytoplasm"/>
    <property type="evidence" value="ECO:0007669"/>
    <property type="project" value="TreeGrafter"/>
</dbReference>
<dbReference type="EnsemblMetazoa" id="ACUA005290-RA">
    <property type="protein sequence ID" value="ACUA005290-PA"/>
    <property type="gene ID" value="ACUA005290"/>
</dbReference>
<keyword evidence="3" id="KW-0547">Nucleotide-binding</keyword>
<protein>
    <recommendedName>
        <fullName evidence="8">Protein kinase domain-containing protein</fullName>
    </recommendedName>
</protein>
<accession>A0A182LYW7</accession>
<evidence type="ECO:0000313" key="6">
    <source>
        <dbReference type="EnsemblMetazoa" id="ACUA005290-PA"/>
    </source>
</evidence>